<sequence length="336" mass="39671">MSHPKRCALNSIESDEKENILSIDLNNVLDTYKKTNTDTTGSDKITVLINKEKSNNKNGHSNNKDGHSNNIYNDNIHYNNEPLLKNNELKGALKIEFPFSTPINNEKKNFIYSNNIFYKYYINNYEEEQNGVHTNNNYNLHSNNTTNYAHEINPTIHHTHMNNINNNSNNISANIAKDVLRAWYNEQENQNDSADSKNSNTEYIRIQKVYETNDNDMNPFFYANKDFKNNKYNHNKIDDQCVEKYNDNKINDQCVEKYNDNKIDDQYDQCVEKYNDNKINDQCVEKCLDNKSNINNEDYFENFIVNENNNFRDTIICDENNKMIIIKKVEDERNRQ</sequence>
<evidence type="ECO:0000313" key="2">
    <source>
        <dbReference type="Proteomes" id="UP000030699"/>
    </source>
</evidence>
<reference evidence="1 2" key="2">
    <citation type="submission" date="2013-02" db="EMBL/GenBank/DDBJ databases">
        <title>The Genome Sequence of Plasmodium falciparum MaliPS096_E11.</title>
        <authorList>
            <consortium name="The Broad Institute Genome Sequencing Platform"/>
            <consortium name="The Broad Institute Genome Sequencing Center for Infectious Disease"/>
            <person name="Neafsey D."/>
            <person name="Cheeseman I."/>
            <person name="Volkman S."/>
            <person name="Adams J."/>
            <person name="Walker B."/>
            <person name="Young S.K."/>
            <person name="Zeng Q."/>
            <person name="Gargeya S."/>
            <person name="Fitzgerald M."/>
            <person name="Haas B."/>
            <person name="Abouelleil A."/>
            <person name="Alvarado L."/>
            <person name="Arachchi H.M."/>
            <person name="Berlin A.M."/>
            <person name="Chapman S.B."/>
            <person name="Dewar J."/>
            <person name="Goldberg J."/>
            <person name="Griggs A."/>
            <person name="Gujja S."/>
            <person name="Hansen M."/>
            <person name="Howarth C."/>
            <person name="Imamovic A."/>
            <person name="Larimer J."/>
            <person name="McCowan C."/>
            <person name="Murphy C."/>
            <person name="Neiman D."/>
            <person name="Pearson M."/>
            <person name="Priest M."/>
            <person name="Roberts A."/>
            <person name="Saif S."/>
            <person name="Shea T."/>
            <person name="Sisk P."/>
            <person name="Sykes S."/>
            <person name="Wortman J."/>
            <person name="Nusbaum C."/>
            <person name="Birren B."/>
        </authorList>
    </citation>
    <scope>NUCLEOTIDE SEQUENCE [LARGE SCALE GENOMIC DNA]</scope>
    <source>
        <strain evidence="1 2">MaliPS096_E11</strain>
    </source>
</reference>
<protein>
    <submittedName>
        <fullName evidence="1">Uncharacterized protein</fullName>
    </submittedName>
</protein>
<proteinExistence type="predicted"/>
<feature type="non-terminal residue" evidence="1">
    <location>
        <position position="336"/>
    </location>
</feature>
<name>A0A024WHZ4_PLAFA</name>
<accession>A0A024WHZ4</accession>
<gene>
    <name evidence="1" type="ORF">PFMALIP_05785</name>
</gene>
<reference evidence="1 2" key="1">
    <citation type="submission" date="2013-02" db="EMBL/GenBank/DDBJ databases">
        <title>The Genome Annotation of Plasmodium falciparum MaliPS096_E11.</title>
        <authorList>
            <consortium name="The Broad Institute Genome Sequencing Platform"/>
            <consortium name="The Broad Institute Genome Sequencing Center for Infectious Disease"/>
            <person name="Neafsey D."/>
            <person name="Hoffman S."/>
            <person name="Volkman S."/>
            <person name="Rosenthal P."/>
            <person name="Walker B."/>
            <person name="Young S.K."/>
            <person name="Zeng Q."/>
            <person name="Gargeya S."/>
            <person name="Fitzgerald M."/>
            <person name="Haas B."/>
            <person name="Abouelleil A."/>
            <person name="Allen A.W."/>
            <person name="Alvarado L."/>
            <person name="Arachchi H.M."/>
            <person name="Berlin A.M."/>
            <person name="Chapman S.B."/>
            <person name="Gainer-Dewar J."/>
            <person name="Goldberg J."/>
            <person name="Griggs A."/>
            <person name="Gujja S."/>
            <person name="Hansen M."/>
            <person name="Howarth C."/>
            <person name="Imamovic A."/>
            <person name="Ireland A."/>
            <person name="Larimer J."/>
            <person name="McCowan C."/>
            <person name="Murphy C."/>
            <person name="Pearson M."/>
            <person name="Poon T.W."/>
            <person name="Priest M."/>
            <person name="Roberts A."/>
            <person name="Saif S."/>
            <person name="Shea T."/>
            <person name="Sisk P."/>
            <person name="Sykes S."/>
            <person name="Wortman J."/>
            <person name="Nusbaum C."/>
            <person name="Birren B."/>
        </authorList>
    </citation>
    <scope>NUCLEOTIDE SEQUENCE [LARGE SCALE GENOMIC DNA]</scope>
    <source>
        <strain evidence="1 2">MaliPS096_E11</strain>
    </source>
</reference>
<organism evidence="1 2">
    <name type="scientific">Plasmodium falciparum MaliPS096_E11</name>
    <dbReference type="NCBI Taxonomy" id="1036727"/>
    <lineage>
        <taxon>Eukaryota</taxon>
        <taxon>Sar</taxon>
        <taxon>Alveolata</taxon>
        <taxon>Apicomplexa</taxon>
        <taxon>Aconoidasida</taxon>
        <taxon>Haemosporida</taxon>
        <taxon>Plasmodiidae</taxon>
        <taxon>Plasmodium</taxon>
        <taxon>Plasmodium (Laverania)</taxon>
    </lineage>
</organism>
<dbReference type="Proteomes" id="UP000030699">
    <property type="component" value="Unassembled WGS sequence"/>
</dbReference>
<evidence type="ECO:0000313" key="1">
    <source>
        <dbReference type="EMBL" id="ETW46151.1"/>
    </source>
</evidence>
<dbReference type="AlphaFoldDB" id="A0A024WHZ4"/>
<dbReference type="EMBL" id="KI925722">
    <property type="protein sequence ID" value="ETW46151.1"/>
    <property type="molecule type" value="Genomic_DNA"/>
</dbReference>